<dbReference type="Pfam" id="PF09339">
    <property type="entry name" value="HTH_IclR"/>
    <property type="match status" value="1"/>
</dbReference>
<dbReference type="PANTHER" id="PTHR30136">
    <property type="entry name" value="HELIX-TURN-HELIX TRANSCRIPTIONAL REGULATOR, ICLR FAMILY"/>
    <property type="match status" value="1"/>
</dbReference>
<sequence length="247" mass="26487">MIGRGVAVRSMQRVVAILEAVAASRGPATAARVSAGTELSISTVSRIMRDLAEEQMLDRLDDGSYLLGSRMFKLVRDAREGGDAMATIHRVLAELRDRTGETASLHVRRDDTRVCIASVDSRHELRRVVPVGDAIPLVGTATGHVLMAELSAAEQTALIDRARATSSRVELLGRLREAAENGWAVQADGLISGVTGVAAPVRVSGRIVAAVTLSGPTTRMPTEVVEKILPDLEEAARRIEPWVREPS</sequence>
<proteinExistence type="predicted"/>
<keyword evidence="7" id="KW-1185">Reference proteome</keyword>
<dbReference type="PANTHER" id="PTHR30136:SF39">
    <property type="entry name" value="TRANSCRIPTIONAL REGULATORY PROTEIN"/>
    <property type="match status" value="1"/>
</dbReference>
<protein>
    <submittedName>
        <fullName evidence="6">Transcriptional regulator, IclR family</fullName>
    </submittedName>
</protein>
<dbReference type="AlphaFoldDB" id="F4CNS6"/>
<feature type="domain" description="HTH iclR-type" evidence="4">
    <location>
        <begin position="8"/>
        <end position="69"/>
    </location>
</feature>
<feature type="domain" description="IclR-ED" evidence="5">
    <location>
        <begin position="70"/>
        <end position="245"/>
    </location>
</feature>
<evidence type="ECO:0000256" key="1">
    <source>
        <dbReference type="ARBA" id="ARBA00023015"/>
    </source>
</evidence>
<keyword evidence="3" id="KW-0804">Transcription</keyword>
<reference evidence="6 7" key="1">
    <citation type="journal article" date="2011" name="J. Bacteriol.">
        <title>Genome sequence of the 1,4-dioxane-degrading Pseudonocardia dioxanivorans strain CB1190.</title>
        <authorList>
            <person name="Sales C.M."/>
            <person name="Mahendra S."/>
            <person name="Grostern A."/>
            <person name="Parales R.E."/>
            <person name="Goodwin L.A."/>
            <person name="Woyke T."/>
            <person name="Nolan M."/>
            <person name="Lapidus A."/>
            <person name="Chertkov O."/>
            <person name="Ovchinnikova G."/>
            <person name="Sczyrba A."/>
            <person name="Alvarez-Cohen L."/>
        </authorList>
    </citation>
    <scope>NUCLEOTIDE SEQUENCE [LARGE SCALE GENOMIC DNA]</scope>
    <source>
        <strain evidence="7">ATCC 55486 / DSM 44775 / JCM 13855 / CB1190</strain>
    </source>
</reference>
<dbReference type="PROSITE" id="PS51078">
    <property type="entry name" value="ICLR_ED"/>
    <property type="match status" value="1"/>
</dbReference>
<dbReference type="SUPFAM" id="SSF55781">
    <property type="entry name" value="GAF domain-like"/>
    <property type="match status" value="1"/>
</dbReference>
<dbReference type="SMART" id="SM00346">
    <property type="entry name" value="HTH_ICLR"/>
    <property type="match status" value="1"/>
</dbReference>
<dbReference type="HOGENOM" id="CLU_062618_4_1_11"/>
<keyword evidence="1" id="KW-0805">Transcription regulation</keyword>
<dbReference type="InterPro" id="IPR005471">
    <property type="entry name" value="Tscrpt_reg_IclR_N"/>
</dbReference>
<keyword evidence="2" id="KW-0238">DNA-binding</keyword>
<evidence type="ECO:0000259" key="4">
    <source>
        <dbReference type="PROSITE" id="PS51077"/>
    </source>
</evidence>
<dbReference type="GO" id="GO:0003677">
    <property type="term" value="F:DNA binding"/>
    <property type="evidence" value="ECO:0007669"/>
    <property type="project" value="UniProtKB-KW"/>
</dbReference>
<dbReference type="Gene3D" id="1.10.10.10">
    <property type="entry name" value="Winged helix-like DNA-binding domain superfamily/Winged helix DNA-binding domain"/>
    <property type="match status" value="1"/>
</dbReference>
<dbReference type="GO" id="GO:0003700">
    <property type="term" value="F:DNA-binding transcription factor activity"/>
    <property type="evidence" value="ECO:0007669"/>
    <property type="project" value="TreeGrafter"/>
</dbReference>
<dbReference type="InterPro" id="IPR014757">
    <property type="entry name" value="Tscrpt_reg_IclR_C"/>
</dbReference>
<dbReference type="InterPro" id="IPR036390">
    <property type="entry name" value="WH_DNA-bd_sf"/>
</dbReference>
<dbReference type="Proteomes" id="UP000007809">
    <property type="component" value="Chromosome"/>
</dbReference>
<evidence type="ECO:0000313" key="7">
    <source>
        <dbReference type="Proteomes" id="UP000007809"/>
    </source>
</evidence>
<organism evidence="6 7">
    <name type="scientific">Pseudonocardia dioxanivorans (strain ATCC 55486 / DSM 44775 / JCM 13855 / CB1190)</name>
    <dbReference type="NCBI Taxonomy" id="675635"/>
    <lineage>
        <taxon>Bacteria</taxon>
        <taxon>Bacillati</taxon>
        <taxon>Actinomycetota</taxon>
        <taxon>Actinomycetes</taxon>
        <taxon>Pseudonocardiales</taxon>
        <taxon>Pseudonocardiaceae</taxon>
        <taxon>Pseudonocardia</taxon>
    </lineage>
</organism>
<dbReference type="GO" id="GO:0045892">
    <property type="term" value="P:negative regulation of DNA-templated transcription"/>
    <property type="evidence" value="ECO:0007669"/>
    <property type="project" value="TreeGrafter"/>
</dbReference>
<accession>F4CNS6</accession>
<name>F4CNS6_PSEUX</name>
<evidence type="ECO:0000313" key="6">
    <source>
        <dbReference type="EMBL" id="AEA22538.1"/>
    </source>
</evidence>
<dbReference type="SUPFAM" id="SSF46785">
    <property type="entry name" value="Winged helix' DNA-binding domain"/>
    <property type="match status" value="1"/>
</dbReference>
<dbReference type="EMBL" id="CP002593">
    <property type="protein sequence ID" value="AEA22538.1"/>
    <property type="molecule type" value="Genomic_DNA"/>
</dbReference>
<dbReference type="InterPro" id="IPR036388">
    <property type="entry name" value="WH-like_DNA-bd_sf"/>
</dbReference>
<evidence type="ECO:0000256" key="3">
    <source>
        <dbReference type="ARBA" id="ARBA00023163"/>
    </source>
</evidence>
<evidence type="ECO:0000259" key="5">
    <source>
        <dbReference type="PROSITE" id="PS51078"/>
    </source>
</evidence>
<dbReference type="InterPro" id="IPR050707">
    <property type="entry name" value="HTH_MetabolicPath_Reg"/>
</dbReference>
<dbReference type="PROSITE" id="PS51077">
    <property type="entry name" value="HTH_ICLR"/>
    <property type="match status" value="1"/>
</dbReference>
<dbReference type="eggNOG" id="COG1414">
    <property type="taxonomic scope" value="Bacteria"/>
</dbReference>
<dbReference type="Pfam" id="PF01614">
    <property type="entry name" value="IclR_C"/>
    <property type="match status" value="1"/>
</dbReference>
<dbReference type="InterPro" id="IPR029016">
    <property type="entry name" value="GAF-like_dom_sf"/>
</dbReference>
<gene>
    <name evidence="6" type="ordered locus">Psed_0263</name>
</gene>
<dbReference type="STRING" id="675635.Psed_0263"/>
<evidence type="ECO:0000256" key="2">
    <source>
        <dbReference type="ARBA" id="ARBA00023125"/>
    </source>
</evidence>
<dbReference type="KEGG" id="pdx:Psed_0263"/>
<dbReference type="Gene3D" id="3.30.450.40">
    <property type="match status" value="1"/>
</dbReference>